<dbReference type="AlphaFoldDB" id="A0A1N6M9Q9"/>
<proteinExistence type="inferred from homology"/>
<keyword evidence="2" id="KW-0547">Nucleotide-binding</keyword>
<evidence type="ECO:0000256" key="2">
    <source>
        <dbReference type="ARBA" id="ARBA00022741"/>
    </source>
</evidence>
<feature type="domain" description="AAA+ ATPase" evidence="4">
    <location>
        <begin position="240"/>
        <end position="372"/>
    </location>
</feature>
<dbReference type="InterPro" id="IPR027417">
    <property type="entry name" value="P-loop_NTPase"/>
</dbReference>
<dbReference type="GO" id="GO:0006508">
    <property type="term" value="P:proteolysis"/>
    <property type="evidence" value="ECO:0007669"/>
    <property type="project" value="UniProtKB-KW"/>
</dbReference>
<dbReference type="PANTHER" id="PTHR23073">
    <property type="entry name" value="26S PROTEASOME REGULATORY SUBUNIT"/>
    <property type="match status" value="1"/>
</dbReference>
<protein>
    <submittedName>
        <fullName evidence="6">ATP-dependent zinc metalloprotease FtsH 3</fullName>
        <ecNumber evidence="6">3.4.24.-</ecNumber>
    </submittedName>
</protein>
<dbReference type="SMART" id="SM00382">
    <property type="entry name" value="AAA"/>
    <property type="match status" value="1"/>
</dbReference>
<dbReference type="Proteomes" id="UP000515264">
    <property type="component" value="Chromosome 1"/>
</dbReference>
<dbReference type="InterPro" id="IPR003959">
    <property type="entry name" value="ATPase_AAA_core"/>
</dbReference>
<keyword evidence="6" id="KW-0378">Hydrolase</keyword>
<keyword evidence="8" id="KW-1185">Reference proteome</keyword>
<dbReference type="CDD" id="cd19481">
    <property type="entry name" value="RecA-like_protease"/>
    <property type="match status" value="1"/>
</dbReference>
<evidence type="ECO:0000313" key="8">
    <source>
        <dbReference type="Proteomes" id="UP000515264"/>
    </source>
</evidence>
<dbReference type="EMBL" id="FSSB01000028">
    <property type="protein sequence ID" value="SIO96205.1"/>
    <property type="molecule type" value="Genomic_DNA"/>
</dbReference>
<evidence type="ECO:0000256" key="1">
    <source>
        <dbReference type="ARBA" id="ARBA00006914"/>
    </source>
</evidence>
<reference evidence="5 8" key="3">
    <citation type="journal article" date="2020" name="J. Nat. Prod.">
        <title>Genomics-Metabolomics Profiling Disclosed Marine Vibrio spartinae 3.6 as a Producer of a New Branched Side Chain Prodigiosin.</title>
        <authorList>
            <person name="Vitale G.A."/>
            <person name="Sciarretta M."/>
            <person name="Palma Esposito F."/>
            <person name="January G.G."/>
            <person name="Giaccio M."/>
            <person name="Bunk B."/>
            <person name="Sproer C."/>
            <person name="Bajerski F."/>
            <person name="Power D."/>
            <person name="Festa C."/>
            <person name="Monti M.C."/>
            <person name="D'Auria M.V."/>
            <person name="de Pascale D."/>
        </authorList>
    </citation>
    <scope>NUCLEOTIDE SEQUENCE [LARGE SCALE GENOMIC DNA]</scope>
    <source>
        <strain evidence="5 8">3.6</strain>
    </source>
</reference>
<evidence type="ECO:0000313" key="7">
    <source>
        <dbReference type="Proteomes" id="UP000184774"/>
    </source>
</evidence>
<dbReference type="Gene3D" id="3.40.50.300">
    <property type="entry name" value="P-loop containing nucleotide triphosphate hydrolases"/>
    <property type="match status" value="1"/>
</dbReference>
<evidence type="ECO:0000313" key="6">
    <source>
        <dbReference type="EMBL" id="SIO96205.1"/>
    </source>
</evidence>
<keyword evidence="3" id="KW-0067">ATP-binding</keyword>
<dbReference type="InterPro" id="IPR050221">
    <property type="entry name" value="26S_Proteasome_ATPase"/>
</dbReference>
<name>A0A1N6M9Q9_9VIBR</name>
<organism evidence="6 7">
    <name type="scientific">Vibrio spartinae</name>
    <dbReference type="NCBI Taxonomy" id="1918945"/>
    <lineage>
        <taxon>Bacteria</taxon>
        <taxon>Pseudomonadati</taxon>
        <taxon>Pseudomonadota</taxon>
        <taxon>Gammaproteobacteria</taxon>
        <taxon>Vibrionales</taxon>
        <taxon>Vibrionaceae</taxon>
        <taxon>Vibrio</taxon>
    </lineage>
</organism>
<dbReference type="GO" id="GO:0005524">
    <property type="term" value="F:ATP binding"/>
    <property type="evidence" value="ECO:0007669"/>
    <property type="project" value="UniProtKB-KW"/>
</dbReference>
<dbReference type="Pfam" id="PF00004">
    <property type="entry name" value="AAA"/>
    <property type="match status" value="1"/>
</dbReference>
<dbReference type="EC" id="3.4.24.-" evidence="6"/>
<accession>A0A1N6M9Q9</accession>
<dbReference type="InterPro" id="IPR003593">
    <property type="entry name" value="AAA+_ATPase"/>
</dbReference>
<keyword evidence="6" id="KW-0482">Metalloprotease</keyword>
<dbReference type="GO" id="GO:0008237">
    <property type="term" value="F:metallopeptidase activity"/>
    <property type="evidence" value="ECO:0007669"/>
    <property type="project" value="UniProtKB-KW"/>
</dbReference>
<reference evidence="6 7" key="1">
    <citation type="submission" date="2016-12" db="EMBL/GenBank/DDBJ databases">
        <authorList>
            <person name="Song W.-J."/>
            <person name="Kurnit D.M."/>
        </authorList>
    </citation>
    <scope>NUCLEOTIDE SEQUENCE [LARGE SCALE GENOMIC DNA]</scope>
    <source>
        <strain evidence="6 7">CECT 9026</strain>
    </source>
</reference>
<evidence type="ECO:0000313" key="5">
    <source>
        <dbReference type="EMBL" id="QMV15959.1"/>
    </source>
</evidence>
<comment type="similarity">
    <text evidence="1">Belongs to the AAA ATPase family.</text>
</comment>
<dbReference type="GO" id="GO:0016887">
    <property type="term" value="F:ATP hydrolysis activity"/>
    <property type="evidence" value="ECO:0007669"/>
    <property type="project" value="InterPro"/>
</dbReference>
<reference evidence="5" key="2">
    <citation type="submission" date="2019-11" db="EMBL/GenBank/DDBJ databases">
        <authorList>
            <person name="January G."/>
            <person name="Bunk B."/>
        </authorList>
    </citation>
    <scope>NUCLEOTIDE SEQUENCE</scope>
    <source>
        <strain evidence="5">3.6</strain>
    </source>
</reference>
<dbReference type="EMBL" id="CP046268">
    <property type="protein sequence ID" value="QMV15959.1"/>
    <property type="molecule type" value="Genomic_DNA"/>
</dbReference>
<evidence type="ECO:0000256" key="3">
    <source>
        <dbReference type="ARBA" id="ARBA00022840"/>
    </source>
</evidence>
<dbReference type="SUPFAM" id="SSF52540">
    <property type="entry name" value="P-loop containing nucleoside triphosphate hydrolases"/>
    <property type="match status" value="1"/>
</dbReference>
<gene>
    <name evidence="6" type="primary">ftsH3</name>
    <name evidence="6" type="ORF">VSP9026_03987</name>
    <name evidence="5" type="ORF">Vspart_03333</name>
</gene>
<keyword evidence="6" id="KW-0645">Protease</keyword>
<sequence>MIIPPERNLNALYREMEWLSMVINQVICSYLKQDGYENHWLEIPPPSLEQNDSLFANLMLEWELNTFERLALDLALAPAIRPEVLDILFGMNQMIERGFSEFGGITDKAFSGFIPTGQTLNFLVTANDPQWRLEVMYILSPHHRLMAEQVTELLPVDPALPDWAGVFKASESWLNYLITGEQIRPELSTSFPAHILETPLQWEDLVLDYRVMNQVEEIRAWLAYGATLMHEWHLDQKVKPGFRAVFFGPPGTGKTLTAALLGQSTGRAVYRVDLSMVVSKYIGETEKNLAKVFDAASYKDWILFFDEADALFGKRTEATSSNDRHANQQTGYLLQRIEDFPGTVILATNLKANMDEAFTRRFQSMIQFAIPGSEERLQLWRNAFDNVCELSPEIQLQHIAAEFEVTGGQIVNILRQCALQAIRRGARVVRRDELLNSIRQEFLKDNKTIKLN</sequence>
<dbReference type="Proteomes" id="UP000184774">
    <property type="component" value="Unassembled WGS sequence"/>
</dbReference>
<evidence type="ECO:0000259" key="4">
    <source>
        <dbReference type="SMART" id="SM00382"/>
    </source>
</evidence>